<keyword evidence="4" id="KW-0325">Glycoprotein</keyword>
<keyword evidence="3" id="KW-0677">Repeat</keyword>
<organism evidence="5 6">
    <name type="scientific">Asparagus officinalis</name>
    <name type="common">Garden asparagus</name>
    <dbReference type="NCBI Taxonomy" id="4686"/>
    <lineage>
        <taxon>Eukaryota</taxon>
        <taxon>Viridiplantae</taxon>
        <taxon>Streptophyta</taxon>
        <taxon>Embryophyta</taxon>
        <taxon>Tracheophyta</taxon>
        <taxon>Spermatophyta</taxon>
        <taxon>Magnoliopsida</taxon>
        <taxon>Liliopsida</taxon>
        <taxon>Asparagales</taxon>
        <taxon>Asparagaceae</taxon>
        <taxon>Asparagoideae</taxon>
        <taxon>Asparagus</taxon>
    </lineage>
</organism>
<gene>
    <name evidence="5" type="ORF">A4U43_C01F370</name>
</gene>
<keyword evidence="6" id="KW-1185">Reference proteome</keyword>
<keyword evidence="2" id="KW-0732">Signal</keyword>
<evidence type="ECO:0008006" key="7">
    <source>
        <dbReference type="Google" id="ProtNLM"/>
    </source>
</evidence>
<dbReference type="Gramene" id="ONK78865">
    <property type="protein sequence ID" value="ONK78865"/>
    <property type="gene ID" value="A4U43_C01F370"/>
</dbReference>
<dbReference type="PANTHER" id="PTHR48007">
    <property type="entry name" value="LEUCINE-RICH REPEAT RECEPTOR-LIKE PROTEIN KINASE PXC1"/>
    <property type="match status" value="1"/>
</dbReference>
<dbReference type="SUPFAM" id="SSF52058">
    <property type="entry name" value="L domain-like"/>
    <property type="match status" value="1"/>
</dbReference>
<dbReference type="PANTHER" id="PTHR48007:SF64">
    <property type="entry name" value="POLLEN RECEPTOR-LIKE KINASE 1"/>
    <property type="match status" value="1"/>
</dbReference>
<evidence type="ECO:0000256" key="3">
    <source>
        <dbReference type="ARBA" id="ARBA00022737"/>
    </source>
</evidence>
<dbReference type="InterPro" id="IPR032675">
    <property type="entry name" value="LRR_dom_sf"/>
</dbReference>
<evidence type="ECO:0000256" key="4">
    <source>
        <dbReference type="ARBA" id="ARBA00023180"/>
    </source>
</evidence>
<name>A0A5P1FKF9_ASPOF</name>
<dbReference type="Pfam" id="PF00560">
    <property type="entry name" value="LRR_1"/>
    <property type="match status" value="1"/>
</dbReference>
<sequence length="195" mass="21726">MRPVRGGRYPPRVQIRIERRRRKEKWKPYTSWQAGSNPCSSDNGHSTWARRVLHGGKVWALQLERMRLSGQLNVTAARGLPGLRAALYLSNNRFSGDIPDAAFSGTRSLKKVYLSNNGFTGKIPSSLTKLSKLMFLRLDDNQFEGQIPDLAQPGLKLLNVSFNKLEGSIPLTLNSMMDQSLFAGSTTPIASLIII</sequence>
<accession>A0A5P1FKF9</accession>
<dbReference type="Gene3D" id="3.80.10.10">
    <property type="entry name" value="Ribonuclease Inhibitor"/>
    <property type="match status" value="1"/>
</dbReference>
<keyword evidence="1" id="KW-0433">Leucine-rich repeat</keyword>
<dbReference type="Proteomes" id="UP000243459">
    <property type="component" value="Chromosome 1"/>
</dbReference>
<dbReference type="AlphaFoldDB" id="A0A5P1FKF9"/>
<dbReference type="InterPro" id="IPR046959">
    <property type="entry name" value="PRK1-6/SRF4-like"/>
</dbReference>
<evidence type="ECO:0000256" key="2">
    <source>
        <dbReference type="ARBA" id="ARBA00022729"/>
    </source>
</evidence>
<evidence type="ECO:0000313" key="5">
    <source>
        <dbReference type="EMBL" id="ONK78865.1"/>
    </source>
</evidence>
<evidence type="ECO:0000256" key="1">
    <source>
        <dbReference type="ARBA" id="ARBA00022614"/>
    </source>
</evidence>
<protein>
    <recommendedName>
        <fullName evidence="7">Leucine-rich repeat-containing N-terminal plant-type domain-containing protein</fullName>
    </recommendedName>
</protein>
<dbReference type="FunFam" id="3.80.10.10:FF:000041">
    <property type="entry name" value="LRR receptor-like serine/threonine-protein kinase ERECTA"/>
    <property type="match status" value="1"/>
</dbReference>
<dbReference type="Pfam" id="PF13855">
    <property type="entry name" value="LRR_8"/>
    <property type="match status" value="1"/>
</dbReference>
<reference evidence="6" key="1">
    <citation type="journal article" date="2017" name="Nat. Commun.">
        <title>The asparagus genome sheds light on the origin and evolution of a young Y chromosome.</title>
        <authorList>
            <person name="Harkess A."/>
            <person name="Zhou J."/>
            <person name="Xu C."/>
            <person name="Bowers J.E."/>
            <person name="Van der Hulst R."/>
            <person name="Ayyampalayam S."/>
            <person name="Mercati F."/>
            <person name="Riccardi P."/>
            <person name="McKain M.R."/>
            <person name="Kakrana A."/>
            <person name="Tang H."/>
            <person name="Ray J."/>
            <person name="Groenendijk J."/>
            <person name="Arikit S."/>
            <person name="Mathioni S.M."/>
            <person name="Nakano M."/>
            <person name="Shan H."/>
            <person name="Telgmann-Rauber A."/>
            <person name="Kanno A."/>
            <person name="Yue Z."/>
            <person name="Chen H."/>
            <person name="Li W."/>
            <person name="Chen Y."/>
            <person name="Xu X."/>
            <person name="Zhang Y."/>
            <person name="Luo S."/>
            <person name="Chen H."/>
            <person name="Gao J."/>
            <person name="Mao Z."/>
            <person name="Pires J.C."/>
            <person name="Luo M."/>
            <person name="Kudrna D."/>
            <person name="Wing R.A."/>
            <person name="Meyers B.C."/>
            <person name="Yi K."/>
            <person name="Kong H."/>
            <person name="Lavrijsen P."/>
            <person name="Sunseri F."/>
            <person name="Falavigna A."/>
            <person name="Ye Y."/>
            <person name="Leebens-Mack J.H."/>
            <person name="Chen G."/>
        </authorList>
    </citation>
    <scope>NUCLEOTIDE SEQUENCE [LARGE SCALE GENOMIC DNA]</scope>
    <source>
        <strain evidence="6">cv. DH0086</strain>
    </source>
</reference>
<evidence type="ECO:0000313" key="6">
    <source>
        <dbReference type="Proteomes" id="UP000243459"/>
    </source>
</evidence>
<dbReference type="InterPro" id="IPR001611">
    <property type="entry name" value="Leu-rich_rpt"/>
</dbReference>
<dbReference type="EMBL" id="CM007381">
    <property type="protein sequence ID" value="ONK78865.1"/>
    <property type="molecule type" value="Genomic_DNA"/>
</dbReference>
<proteinExistence type="predicted"/>